<organism evidence="15 16">
    <name type="scientific">Anaerocolumna sedimenticola</name>
    <dbReference type="NCBI Taxonomy" id="2696063"/>
    <lineage>
        <taxon>Bacteria</taxon>
        <taxon>Bacillati</taxon>
        <taxon>Bacillota</taxon>
        <taxon>Clostridia</taxon>
        <taxon>Lachnospirales</taxon>
        <taxon>Lachnospiraceae</taxon>
        <taxon>Anaerocolumna</taxon>
    </lineage>
</organism>
<feature type="domain" description="Helicase ATP-binding" evidence="13">
    <location>
        <begin position="228"/>
        <end position="394"/>
    </location>
</feature>
<name>A0A6P1TQJ0_9FIRM</name>
<evidence type="ECO:0000256" key="11">
    <source>
        <dbReference type="ARBA" id="ARBA00048988"/>
    </source>
</evidence>
<keyword evidence="6 12" id="KW-0347">Helicase</keyword>
<keyword evidence="16" id="KW-1185">Reference proteome</keyword>
<feature type="binding site" evidence="12">
    <location>
        <position position="468"/>
    </location>
    <ligand>
        <name>Zn(2+)</name>
        <dbReference type="ChEBI" id="CHEBI:29105"/>
        <label>2</label>
    </ligand>
</feature>
<dbReference type="GO" id="GO:0006302">
    <property type="term" value="P:double-strand break repair"/>
    <property type="evidence" value="ECO:0007669"/>
    <property type="project" value="InterPro"/>
</dbReference>
<dbReference type="GO" id="GO:0005524">
    <property type="term" value="F:ATP binding"/>
    <property type="evidence" value="ECO:0007669"/>
    <property type="project" value="UniProtKB-UniRule"/>
</dbReference>
<dbReference type="KEGG" id="anr:Ana3638_15645"/>
<evidence type="ECO:0000256" key="12">
    <source>
        <dbReference type="HAMAP-Rule" id="MF_00983"/>
    </source>
</evidence>
<dbReference type="PROSITE" id="PS51194">
    <property type="entry name" value="HELICASE_CTER"/>
    <property type="match status" value="1"/>
</dbReference>
<evidence type="ECO:0000313" key="16">
    <source>
        <dbReference type="Proteomes" id="UP000464314"/>
    </source>
</evidence>
<reference evidence="15 16" key="1">
    <citation type="submission" date="2020-01" db="EMBL/GenBank/DDBJ databases">
        <title>Genome analysis of Anaerocolumna sp. CBA3638.</title>
        <authorList>
            <person name="Kim J."/>
            <person name="Roh S.W."/>
        </authorList>
    </citation>
    <scope>NUCLEOTIDE SEQUENCE [LARGE SCALE GENOMIC DNA]</scope>
    <source>
        <strain evidence="15 16">CBA3638</strain>
    </source>
</reference>
<evidence type="ECO:0000259" key="13">
    <source>
        <dbReference type="PROSITE" id="PS51192"/>
    </source>
</evidence>
<keyword evidence="4 12" id="KW-0547">Nucleotide-binding</keyword>
<dbReference type="Pfam" id="PF00270">
    <property type="entry name" value="DEAD"/>
    <property type="match status" value="1"/>
</dbReference>
<dbReference type="AlphaFoldDB" id="A0A6P1TQJ0"/>
<comment type="cofactor">
    <cofactor evidence="12">
        <name>Zn(2+)</name>
        <dbReference type="ChEBI" id="CHEBI:29105"/>
    </cofactor>
    <text evidence="12">Binds 2 zinc ions per subunit.</text>
</comment>
<dbReference type="InterPro" id="IPR041236">
    <property type="entry name" value="PriA_C"/>
</dbReference>
<evidence type="ECO:0000256" key="2">
    <source>
        <dbReference type="ARBA" id="ARBA00022705"/>
    </source>
</evidence>
<feature type="binding site" evidence="12">
    <location>
        <position position="456"/>
    </location>
    <ligand>
        <name>Zn(2+)</name>
        <dbReference type="ChEBI" id="CHEBI:29105"/>
        <label>1</label>
    </ligand>
</feature>
<dbReference type="GO" id="GO:0006269">
    <property type="term" value="P:DNA replication, synthesis of primer"/>
    <property type="evidence" value="ECO:0007669"/>
    <property type="project" value="UniProtKB-KW"/>
</dbReference>
<evidence type="ECO:0000256" key="5">
    <source>
        <dbReference type="ARBA" id="ARBA00022801"/>
    </source>
</evidence>
<feature type="binding site" evidence="12">
    <location>
        <position position="465"/>
    </location>
    <ligand>
        <name>Zn(2+)</name>
        <dbReference type="ChEBI" id="CHEBI:29105"/>
        <label>2</label>
    </ligand>
</feature>
<evidence type="ECO:0000313" key="15">
    <source>
        <dbReference type="EMBL" id="QHQ62036.1"/>
    </source>
</evidence>
<dbReference type="GO" id="GO:0043138">
    <property type="term" value="F:3'-5' DNA helicase activity"/>
    <property type="evidence" value="ECO:0007669"/>
    <property type="project" value="UniProtKB-EC"/>
</dbReference>
<dbReference type="Gene3D" id="3.40.50.300">
    <property type="entry name" value="P-loop containing nucleotide triphosphate hydrolases"/>
    <property type="match status" value="2"/>
</dbReference>
<dbReference type="EMBL" id="CP048000">
    <property type="protein sequence ID" value="QHQ62036.1"/>
    <property type="molecule type" value="Genomic_DNA"/>
</dbReference>
<keyword evidence="2 12" id="KW-0235">DNA replication</keyword>
<dbReference type="Proteomes" id="UP000464314">
    <property type="component" value="Chromosome"/>
</dbReference>
<keyword evidence="1 12" id="KW-0639">Primosome</keyword>
<evidence type="ECO:0000256" key="3">
    <source>
        <dbReference type="ARBA" id="ARBA00022723"/>
    </source>
</evidence>
<comment type="catalytic activity">
    <reaction evidence="12">
        <text>Couples ATP hydrolysis with the unwinding of duplex DNA by translocating in the 3'-5' direction.</text>
        <dbReference type="EC" id="5.6.2.4"/>
    </reaction>
</comment>
<evidence type="ECO:0000256" key="1">
    <source>
        <dbReference type="ARBA" id="ARBA00022515"/>
    </source>
</evidence>
<dbReference type="PROSITE" id="PS51192">
    <property type="entry name" value="HELICASE_ATP_BIND_1"/>
    <property type="match status" value="1"/>
</dbReference>
<dbReference type="Pfam" id="PF18319">
    <property type="entry name" value="Zn_ribbon_PriA"/>
    <property type="match status" value="1"/>
</dbReference>
<dbReference type="GO" id="GO:0016787">
    <property type="term" value="F:hydrolase activity"/>
    <property type="evidence" value="ECO:0007669"/>
    <property type="project" value="UniProtKB-KW"/>
</dbReference>
<protein>
    <recommendedName>
        <fullName evidence="12">Replication restart protein PriA</fullName>
    </recommendedName>
    <alternativeName>
        <fullName evidence="12">ATP-dependent DNA helicase PriA</fullName>
        <ecNumber evidence="12">5.6.2.4</ecNumber>
    </alternativeName>
    <alternativeName>
        <fullName evidence="12">DNA 3'-5' helicase PriA</fullName>
    </alternativeName>
</protein>
<comment type="function">
    <text evidence="12">Initiates the restart of stalled replication forks, which reloads the replicative helicase on sites other than the origin of replication. Recognizes and binds to abandoned replication forks and remodels them to uncover a helicase loading site. Promotes assembly of the primosome at these replication forks.</text>
</comment>
<dbReference type="GO" id="GO:0003677">
    <property type="term" value="F:DNA binding"/>
    <property type="evidence" value="ECO:0007669"/>
    <property type="project" value="UniProtKB-UniRule"/>
</dbReference>
<dbReference type="Pfam" id="PF17764">
    <property type="entry name" value="PriA_3primeBD"/>
    <property type="match status" value="1"/>
</dbReference>
<dbReference type="InterPro" id="IPR005259">
    <property type="entry name" value="PriA"/>
</dbReference>
<keyword evidence="9 12" id="KW-0238">DNA-binding</keyword>
<keyword evidence="7 12" id="KW-0862">Zinc</keyword>
<dbReference type="InterPro" id="IPR027417">
    <property type="entry name" value="P-loop_NTPase"/>
</dbReference>
<dbReference type="FunFam" id="3.40.50.300:FF:000489">
    <property type="entry name" value="Primosome assembly protein PriA"/>
    <property type="match status" value="1"/>
</dbReference>
<feature type="binding site" evidence="12">
    <location>
        <position position="498"/>
    </location>
    <ligand>
        <name>Zn(2+)</name>
        <dbReference type="ChEBI" id="CHEBI:29105"/>
        <label>1</label>
    </ligand>
</feature>
<dbReference type="PANTHER" id="PTHR30580">
    <property type="entry name" value="PRIMOSOMAL PROTEIN N"/>
    <property type="match status" value="1"/>
</dbReference>
<dbReference type="HAMAP" id="MF_00983">
    <property type="entry name" value="PriA"/>
    <property type="match status" value="1"/>
</dbReference>
<dbReference type="InterPro" id="IPR011545">
    <property type="entry name" value="DEAD/DEAH_box_helicase_dom"/>
</dbReference>
<keyword evidence="10 12" id="KW-0413">Isomerase</keyword>
<dbReference type="Pfam" id="PF00271">
    <property type="entry name" value="Helicase_C"/>
    <property type="match status" value="1"/>
</dbReference>
<evidence type="ECO:0000256" key="7">
    <source>
        <dbReference type="ARBA" id="ARBA00022833"/>
    </source>
</evidence>
<dbReference type="NCBIfam" id="TIGR00595">
    <property type="entry name" value="priA"/>
    <property type="match status" value="1"/>
</dbReference>
<evidence type="ECO:0000256" key="4">
    <source>
        <dbReference type="ARBA" id="ARBA00022741"/>
    </source>
</evidence>
<evidence type="ECO:0000256" key="8">
    <source>
        <dbReference type="ARBA" id="ARBA00022840"/>
    </source>
</evidence>
<feature type="binding site" evidence="12">
    <location>
        <position position="459"/>
    </location>
    <ligand>
        <name>Zn(2+)</name>
        <dbReference type="ChEBI" id="CHEBI:29105"/>
        <label>1</label>
    </ligand>
</feature>
<dbReference type="InterPro" id="IPR040498">
    <property type="entry name" value="PriA_CRR"/>
</dbReference>
<feature type="binding site" evidence="12">
    <location>
        <position position="495"/>
    </location>
    <ligand>
        <name>Zn(2+)</name>
        <dbReference type="ChEBI" id="CHEBI:29105"/>
        <label>1</label>
    </ligand>
</feature>
<dbReference type="InterPro" id="IPR014001">
    <property type="entry name" value="Helicase_ATP-bd"/>
</dbReference>
<dbReference type="InterPro" id="IPR041222">
    <property type="entry name" value="PriA_3primeBD"/>
</dbReference>
<comment type="subunit">
    <text evidence="12">Component of the replication restart primosome.</text>
</comment>
<feature type="binding site" evidence="12">
    <location>
        <position position="485"/>
    </location>
    <ligand>
        <name>Zn(2+)</name>
        <dbReference type="ChEBI" id="CHEBI:29105"/>
        <label>2</label>
    </ligand>
</feature>
<keyword evidence="5 12" id="KW-0378">Hydrolase</keyword>
<dbReference type="EC" id="5.6.2.4" evidence="12"/>
<sequence length="755" mass="85731">MHYADIIVDISHENLDKSYQYSIPEEFREEAIIGALVIVPFGKGNRFIKGYIVDISETAKWKVELIKPIHQIVPNGLVIESQLISLAYWIKETFGATMNDALKTVIPVKKSVKSIEKKTIRLAISAEEAGNYLEVFKKKNNKGRVRLLEAFFSDSDEQPQAIEELDYELAVNKLNIARTTIQDLEKIGIITTKVERLYRNPLSNRETEYESILLSKEQKFIADEIIRDYKAGFRKTYLIHGVTGSGKTEVYLEIISSVIKQGKKVIMLIPEIALTYQTVMRFYKRFGSRISIMNSRLSQGERYDQFMRAKNGDIDIMIGPRSALFTPFKDLGLIIMDEEHESSYKSENPPKYHAREVAIKRGELSGASIILGSATPSLESYKKALQGEYKLFTLPSRNGEGRMPKIWIEDLREELKKKNKSIFSLHLKELIQDRLNKKEQIILFINRRGYAGFVSCRSCGFVMKCPHCDVSLTAHNNGTLICHYCGHEESMPSKCPSCGSKYIAAFGTGTQKVEEMVKKEFPEARVLRMDTDTTKTKDGHEKILSAFANQEADILVGTQMIVKGHDFPMVTLVGILAADLSLYASDYRAAERTYQLLVQAAGRAGRGRLPGEVVIQTYQPEHYSISAASNNDYDGFYKQEMNYRDLLKYPPAAHILAILIASKDENKAIFAAKLLGGAAKEWAETEQITEDTIIIGPAAAVLSKANDIYRYMIYVKQSDYKYLILLKNYLEGYINFSEHFEMCNVQFDFNPMNSY</sequence>
<dbReference type="CDD" id="cd18804">
    <property type="entry name" value="SF2_C_priA"/>
    <property type="match status" value="1"/>
</dbReference>
<accession>A0A6P1TQJ0</accession>
<dbReference type="SUPFAM" id="SSF52540">
    <property type="entry name" value="P-loop containing nucleoside triphosphate hydrolases"/>
    <property type="match status" value="1"/>
</dbReference>
<dbReference type="RefSeq" id="WP_161838861.1">
    <property type="nucleotide sequence ID" value="NZ_CP048000.1"/>
</dbReference>
<dbReference type="GO" id="GO:0006270">
    <property type="term" value="P:DNA replication initiation"/>
    <property type="evidence" value="ECO:0007669"/>
    <property type="project" value="TreeGrafter"/>
</dbReference>
<keyword evidence="8 12" id="KW-0067">ATP-binding</keyword>
<dbReference type="Gene3D" id="3.40.1440.60">
    <property type="entry name" value="PriA, 3(prime) DNA-binding domain"/>
    <property type="match status" value="1"/>
</dbReference>
<dbReference type="SMART" id="SM00490">
    <property type="entry name" value="HELICc"/>
    <property type="match status" value="1"/>
</dbReference>
<dbReference type="CDD" id="cd17929">
    <property type="entry name" value="DEXHc_priA"/>
    <property type="match status" value="1"/>
</dbReference>
<keyword evidence="3 12" id="KW-0479">Metal-binding</keyword>
<dbReference type="GO" id="GO:1990077">
    <property type="term" value="C:primosome complex"/>
    <property type="evidence" value="ECO:0007669"/>
    <property type="project" value="UniProtKB-UniRule"/>
</dbReference>
<comment type="catalytic activity">
    <reaction evidence="11 12">
        <text>ATP + H2O = ADP + phosphate + H(+)</text>
        <dbReference type="Rhea" id="RHEA:13065"/>
        <dbReference type="ChEBI" id="CHEBI:15377"/>
        <dbReference type="ChEBI" id="CHEBI:15378"/>
        <dbReference type="ChEBI" id="CHEBI:30616"/>
        <dbReference type="ChEBI" id="CHEBI:43474"/>
        <dbReference type="ChEBI" id="CHEBI:456216"/>
        <dbReference type="EC" id="5.6.2.4"/>
    </reaction>
</comment>
<evidence type="ECO:0000256" key="10">
    <source>
        <dbReference type="ARBA" id="ARBA00023235"/>
    </source>
</evidence>
<feature type="domain" description="Helicase C-terminal" evidence="14">
    <location>
        <begin position="490"/>
        <end position="644"/>
    </location>
</feature>
<dbReference type="SMART" id="SM00487">
    <property type="entry name" value="DEXDc"/>
    <property type="match status" value="1"/>
</dbReference>
<evidence type="ECO:0000256" key="9">
    <source>
        <dbReference type="ARBA" id="ARBA00023125"/>
    </source>
</evidence>
<dbReference type="InterPro" id="IPR001650">
    <property type="entry name" value="Helicase_C-like"/>
</dbReference>
<gene>
    <name evidence="12 15" type="primary">priA</name>
    <name evidence="15" type="ORF">Ana3638_15645</name>
</gene>
<dbReference type="Pfam" id="PF18074">
    <property type="entry name" value="PriA_C"/>
    <property type="match status" value="1"/>
</dbReference>
<evidence type="ECO:0000256" key="6">
    <source>
        <dbReference type="ARBA" id="ARBA00022806"/>
    </source>
</evidence>
<proteinExistence type="inferred from homology"/>
<dbReference type="GO" id="GO:0008270">
    <property type="term" value="F:zinc ion binding"/>
    <property type="evidence" value="ECO:0007669"/>
    <property type="project" value="UniProtKB-UniRule"/>
</dbReference>
<evidence type="ECO:0000259" key="14">
    <source>
        <dbReference type="PROSITE" id="PS51194"/>
    </source>
</evidence>
<feature type="binding site" evidence="12">
    <location>
        <position position="482"/>
    </location>
    <ligand>
        <name>Zn(2+)</name>
        <dbReference type="ChEBI" id="CHEBI:29105"/>
        <label>2</label>
    </ligand>
</feature>
<dbReference type="GO" id="GO:0006310">
    <property type="term" value="P:DNA recombination"/>
    <property type="evidence" value="ECO:0007669"/>
    <property type="project" value="InterPro"/>
</dbReference>
<dbReference type="InterPro" id="IPR042115">
    <property type="entry name" value="PriA_3primeBD_sf"/>
</dbReference>
<comment type="similarity">
    <text evidence="12">Belongs to the helicase family. PriA subfamily.</text>
</comment>
<dbReference type="PANTHER" id="PTHR30580:SF0">
    <property type="entry name" value="PRIMOSOMAL PROTEIN N"/>
    <property type="match status" value="1"/>
</dbReference>